<reference evidence="1 2" key="2">
    <citation type="journal article" date="2014" name="J. Gen. Appl. Microbiol.">
        <title>The early diverging ascomycetous budding yeast Saitoella complicata has three histone deacetylases belonging to the Clr6, Hos2, and Rpd3 lineages.</title>
        <authorList>
            <person name="Nishida H."/>
            <person name="Matsumoto T."/>
            <person name="Kondo S."/>
            <person name="Hamamoto M."/>
            <person name="Yoshikawa H."/>
        </authorList>
    </citation>
    <scope>NUCLEOTIDE SEQUENCE [LARGE SCALE GENOMIC DNA]</scope>
    <source>
        <strain evidence="1 2">NRRL Y-17804</strain>
    </source>
</reference>
<dbReference type="EMBL" id="BACD03000036">
    <property type="protein sequence ID" value="GAO50764.1"/>
    <property type="molecule type" value="Genomic_DNA"/>
</dbReference>
<accession>A0A0E9NLP2</accession>
<keyword evidence="2" id="KW-1185">Reference proteome</keyword>
<protein>
    <submittedName>
        <fullName evidence="1">Uncharacterized protein</fullName>
    </submittedName>
</protein>
<proteinExistence type="predicted"/>
<organism evidence="1 2">
    <name type="scientific">Saitoella complicata (strain BCRC 22490 / CBS 7301 / JCM 7358 / NBRC 10748 / NRRL Y-17804)</name>
    <dbReference type="NCBI Taxonomy" id="698492"/>
    <lineage>
        <taxon>Eukaryota</taxon>
        <taxon>Fungi</taxon>
        <taxon>Dikarya</taxon>
        <taxon>Ascomycota</taxon>
        <taxon>Taphrinomycotina</taxon>
        <taxon>Taphrinomycotina incertae sedis</taxon>
        <taxon>Saitoella</taxon>
    </lineage>
</organism>
<gene>
    <name evidence="1" type="ORF">G7K_4885-t1</name>
</gene>
<reference evidence="1 2" key="3">
    <citation type="journal article" date="2015" name="Genome Announc.">
        <title>Draft Genome Sequence of the Archiascomycetous Yeast Saitoella complicata.</title>
        <authorList>
            <person name="Yamauchi K."/>
            <person name="Kondo S."/>
            <person name="Hamamoto M."/>
            <person name="Takahashi Y."/>
            <person name="Ogura Y."/>
            <person name="Hayashi T."/>
            <person name="Nishida H."/>
        </authorList>
    </citation>
    <scope>NUCLEOTIDE SEQUENCE [LARGE SCALE GENOMIC DNA]</scope>
    <source>
        <strain evidence="1 2">NRRL Y-17804</strain>
    </source>
</reference>
<comment type="caution">
    <text evidence="1">The sequence shown here is derived from an EMBL/GenBank/DDBJ whole genome shotgun (WGS) entry which is preliminary data.</text>
</comment>
<evidence type="ECO:0000313" key="1">
    <source>
        <dbReference type="EMBL" id="GAO50764.1"/>
    </source>
</evidence>
<evidence type="ECO:0000313" key="2">
    <source>
        <dbReference type="Proteomes" id="UP000033140"/>
    </source>
</evidence>
<dbReference type="Proteomes" id="UP000033140">
    <property type="component" value="Unassembled WGS sequence"/>
</dbReference>
<dbReference type="AlphaFoldDB" id="A0A0E9NLP2"/>
<name>A0A0E9NLP2_SAICN</name>
<reference evidence="1 2" key="1">
    <citation type="journal article" date="2011" name="J. Gen. Appl. Microbiol.">
        <title>Draft genome sequencing of the enigmatic yeast Saitoella complicata.</title>
        <authorList>
            <person name="Nishida H."/>
            <person name="Hamamoto M."/>
            <person name="Sugiyama J."/>
        </authorList>
    </citation>
    <scope>NUCLEOTIDE SEQUENCE [LARGE SCALE GENOMIC DNA]</scope>
    <source>
        <strain evidence="1 2">NRRL Y-17804</strain>
    </source>
</reference>
<sequence length="102" mass="12083">MKSNRDTEMHVSDNQRCCAAAKARIPLHSPERTSKPFHCECETFTAAKFFLPQLQFRTNMRSNSQRHRRRNTWTPCEIIPNDRDTGIQHLFRWRIDGWPVLG</sequence>